<evidence type="ECO:0000313" key="2">
    <source>
        <dbReference type="EMBL" id="CAA9399005.1"/>
    </source>
</evidence>
<feature type="compositionally biased region" description="Basic and acidic residues" evidence="1">
    <location>
        <begin position="43"/>
        <end position="65"/>
    </location>
</feature>
<feature type="compositionally biased region" description="Basic residues" evidence="1">
    <location>
        <begin position="66"/>
        <end position="84"/>
    </location>
</feature>
<feature type="compositionally biased region" description="Pro residues" evidence="1">
    <location>
        <begin position="14"/>
        <end position="24"/>
    </location>
</feature>
<dbReference type="AlphaFoldDB" id="A0A6J4P2B9"/>
<name>A0A6J4P2B9_9ACTN</name>
<accession>A0A6J4P2B9</accession>
<organism evidence="2">
    <name type="scientific">uncultured Rubrobacteraceae bacterium</name>
    <dbReference type="NCBI Taxonomy" id="349277"/>
    <lineage>
        <taxon>Bacteria</taxon>
        <taxon>Bacillati</taxon>
        <taxon>Actinomycetota</taxon>
        <taxon>Rubrobacteria</taxon>
        <taxon>Rubrobacterales</taxon>
        <taxon>Rubrobacteraceae</taxon>
        <taxon>environmental samples</taxon>
    </lineage>
</organism>
<proteinExistence type="predicted"/>
<feature type="region of interest" description="Disordered" evidence="1">
    <location>
        <begin position="43"/>
        <end position="84"/>
    </location>
</feature>
<sequence>GLVADRAGLRPRPAGLPPPAPPRFASPSASWAAYHVLRVQLRDDATPRQRERRGLVPERGRSVRDRPHRRLRRVRRRTRPVRRL</sequence>
<feature type="non-terminal residue" evidence="2">
    <location>
        <position position="1"/>
    </location>
</feature>
<reference evidence="2" key="1">
    <citation type="submission" date="2020-02" db="EMBL/GenBank/DDBJ databases">
        <authorList>
            <person name="Meier V. D."/>
        </authorList>
    </citation>
    <scope>NUCLEOTIDE SEQUENCE</scope>
    <source>
        <strain evidence="2">AVDCRST_MAG55</strain>
    </source>
</reference>
<feature type="region of interest" description="Disordered" evidence="1">
    <location>
        <begin position="1"/>
        <end position="26"/>
    </location>
</feature>
<dbReference type="EMBL" id="CADCUZ010000023">
    <property type="protein sequence ID" value="CAA9399005.1"/>
    <property type="molecule type" value="Genomic_DNA"/>
</dbReference>
<feature type="non-terminal residue" evidence="2">
    <location>
        <position position="84"/>
    </location>
</feature>
<evidence type="ECO:0000256" key="1">
    <source>
        <dbReference type="SAM" id="MobiDB-lite"/>
    </source>
</evidence>
<gene>
    <name evidence="2" type="ORF">AVDCRST_MAG55-539</name>
</gene>
<protein>
    <submittedName>
        <fullName evidence="2">Uncharacterized protein</fullName>
    </submittedName>
</protein>